<dbReference type="InterPro" id="IPR029240">
    <property type="entry name" value="MMS19_N"/>
</dbReference>
<protein>
    <recommendedName>
        <fullName evidence="1">MMS19 nucleotide excision repair protein</fullName>
    </recommendedName>
</protein>
<keyword evidence="1" id="KW-0206">Cytoskeleton</keyword>
<dbReference type="EMBL" id="GECU01013963">
    <property type="protein sequence ID" value="JAS93743.1"/>
    <property type="molecule type" value="Transcribed_RNA"/>
</dbReference>
<reference evidence="3" key="1">
    <citation type="submission" date="2015-11" db="EMBL/GenBank/DDBJ databases">
        <title>De novo transcriptome assembly of four potential Pierce s Disease insect vectors from Arizona vineyards.</title>
        <authorList>
            <person name="Tassone E.E."/>
        </authorList>
    </citation>
    <scope>NUCLEOTIDE SEQUENCE</scope>
</reference>
<comment type="subunit">
    <text evidence="1">Component of the CIA complex.</text>
</comment>
<proteinExistence type="inferred from homology"/>
<name>A0A1B6J3K4_9HEMI</name>
<keyword evidence="1" id="KW-0234">DNA repair</keyword>
<organism evidence="3">
    <name type="scientific">Homalodisca liturata</name>
    <dbReference type="NCBI Taxonomy" id="320908"/>
    <lineage>
        <taxon>Eukaryota</taxon>
        <taxon>Metazoa</taxon>
        <taxon>Ecdysozoa</taxon>
        <taxon>Arthropoda</taxon>
        <taxon>Hexapoda</taxon>
        <taxon>Insecta</taxon>
        <taxon>Pterygota</taxon>
        <taxon>Neoptera</taxon>
        <taxon>Paraneoptera</taxon>
        <taxon>Hemiptera</taxon>
        <taxon>Auchenorrhyncha</taxon>
        <taxon>Membracoidea</taxon>
        <taxon>Cicadellidae</taxon>
        <taxon>Cicadellinae</taxon>
        <taxon>Proconiini</taxon>
        <taxon>Homalodisca</taxon>
    </lineage>
</organism>
<dbReference type="GO" id="GO:0097361">
    <property type="term" value="C:cytosolic [4Fe-4S] assembly targeting complex"/>
    <property type="evidence" value="ECO:0007669"/>
    <property type="project" value="UniProtKB-UniRule"/>
</dbReference>
<evidence type="ECO:0000313" key="3">
    <source>
        <dbReference type="EMBL" id="JAS93743.1"/>
    </source>
</evidence>
<comment type="similarity">
    <text evidence="1">Belongs to the MET18/MMS19 family.</text>
</comment>
<keyword evidence="1" id="KW-0227">DNA damage</keyword>
<dbReference type="PANTHER" id="PTHR12891">
    <property type="entry name" value="DNA REPAIR/TRANSCRIPTION PROTEIN MET18/MMS19"/>
    <property type="match status" value="1"/>
</dbReference>
<dbReference type="AlphaFoldDB" id="A0A1B6J3K4"/>
<dbReference type="Pfam" id="PF14500">
    <property type="entry name" value="MMS19_N"/>
    <property type="match status" value="1"/>
</dbReference>
<keyword evidence="1" id="KW-0539">Nucleus</keyword>
<comment type="subcellular location">
    <subcellularLocation>
        <location evidence="1">Cytoplasm</location>
        <location evidence="1">Cytoskeleton</location>
        <location evidence="1">Spindle</location>
    </subcellularLocation>
    <subcellularLocation>
        <location evidence="1">Nucleus</location>
    </subcellularLocation>
</comment>
<evidence type="ECO:0000256" key="1">
    <source>
        <dbReference type="RuleBase" id="RU367072"/>
    </source>
</evidence>
<dbReference type="PANTHER" id="PTHR12891:SF0">
    <property type="entry name" value="MMS19 NUCLEOTIDE EXCISION REPAIR PROTEIN HOMOLOG"/>
    <property type="match status" value="1"/>
</dbReference>
<dbReference type="GO" id="GO:0051604">
    <property type="term" value="P:protein maturation"/>
    <property type="evidence" value="ECO:0007669"/>
    <property type="project" value="UniProtKB-UniRule"/>
</dbReference>
<gene>
    <name evidence="3" type="ORF">g.26706</name>
</gene>
<sequence length="212" mass="23868">MLETKNSEIIEKLLVNSANSDSLKNISTQLAEDVINKASTLVEIVEVLKVLLTSTDLEKHNVGLDVLGSVVGFLPKQFLSTTELEFITEFFCGQLKQHHSFITAVLKGITSLVQCPDLSKECLHEITSTLFTNVVWQTQVIHDRQVFYNILQYIIFNRLEDYRSTSSEFLFNVISSIDGERDPRNLLILFSFLPKLYSSIPLVTAPGSAPEE</sequence>
<keyword evidence="1" id="KW-0963">Cytoplasm</keyword>
<dbReference type="GO" id="GO:0016226">
    <property type="term" value="P:iron-sulfur cluster assembly"/>
    <property type="evidence" value="ECO:0007669"/>
    <property type="project" value="UniProtKB-UniRule"/>
</dbReference>
<feature type="domain" description="MMS19 N-terminal" evidence="2">
    <location>
        <begin position="45"/>
        <end position="202"/>
    </location>
</feature>
<dbReference type="InterPro" id="IPR039920">
    <property type="entry name" value="MMS19"/>
</dbReference>
<dbReference type="GO" id="GO:0005634">
    <property type="term" value="C:nucleus"/>
    <property type="evidence" value="ECO:0007669"/>
    <property type="project" value="UniProtKB-SubCell"/>
</dbReference>
<accession>A0A1B6J3K4</accession>
<evidence type="ECO:0000259" key="2">
    <source>
        <dbReference type="Pfam" id="PF14500"/>
    </source>
</evidence>
<dbReference type="GO" id="GO:0005819">
    <property type="term" value="C:spindle"/>
    <property type="evidence" value="ECO:0007669"/>
    <property type="project" value="UniProtKB-SubCell"/>
</dbReference>
<dbReference type="GO" id="GO:0006281">
    <property type="term" value="P:DNA repair"/>
    <property type="evidence" value="ECO:0007669"/>
    <property type="project" value="UniProtKB-UniRule"/>
</dbReference>
<comment type="function">
    <text evidence="1">Key component of the cytosolic iron-sulfur protein assembly (CIA) complex, a multiprotein complex that mediates the incorporation of iron-sulfur cluster into apoproteins specifically involved in DNA metabolism and genomic integrity. In the CIA complex, MMS19 acts as an adapter between early-acting CIA components and a subset of cellular target iron-sulfur proteins.</text>
</comment>